<comment type="caution">
    <text evidence="1">The sequence shown here is derived from an EMBL/GenBank/DDBJ whole genome shotgun (WGS) entry which is preliminary data.</text>
</comment>
<keyword evidence="2" id="KW-1185">Reference proteome</keyword>
<dbReference type="Proteomes" id="UP000326458">
    <property type="component" value="Unassembled WGS sequence"/>
</dbReference>
<accession>A0A5N3UXU1</accession>
<dbReference type="EMBL" id="VCEA01000003">
    <property type="protein sequence ID" value="KAB0341290.1"/>
    <property type="molecule type" value="Genomic_DNA"/>
</dbReference>
<evidence type="ECO:0000313" key="2">
    <source>
        <dbReference type="Proteomes" id="UP000326458"/>
    </source>
</evidence>
<dbReference type="AlphaFoldDB" id="A0A5N3UXU1"/>
<proteinExistence type="predicted"/>
<dbReference type="Gene3D" id="1.10.1620.10">
    <property type="entry name" value="Ribosomal protein L39e"/>
    <property type="match status" value="1"/>
</dbReference>
<name>A0A5N3UXU1_MUNMU</name>
<evidence type="ECO:0000313" key="1">
    <source>
        <dbReference type="EMBL" id="KAB0341290.1"/>
    </source>
</evidence>
<dbReference type="InterPro" id="IPR023626">
    <property type="entry name" value="Ribosomal_eL39_dom_sf"/>
</dbReference>
<reference evidence="1 2" key="1">
    <citation type="submission" date="2019-06" db="EMBL/GenBank/DDBJ databases">
        <title>Discovery of a novel chromosome fission-fusion reversal in muntjac.</title>
        <authorList>
            <person name="Mudd A.B."/>
            <person name="Bredeson J.V."/>
            <person name="Baum R."/>
            <person name="Hockemeyer D."/>
            <person name="Rokhsar D.S."/>
        </authorList>
    </citation>
    <scope>NUCLEOTIDE SEQUENCE [LARGE SCALE GENOMIC DNA]</scope>
    <source>
        <strain evidence="1">UTSW_UCB_Mm</strain>
        <tissue evidence="1">Fibroblast cell line</tissue>
    </source>
</reference>
<sequence length="27" mass="3141">MSSHMTFGINRFLAKKQSQNGPIPYWT</sequence>
<gene>
    <name evidence="1" type="ORF">FD754_018216</name>
</gene>
<dbReference type="SUPFAM" id="SSF48662">
    <property type="entry name" value="Ribosomal protein L39e"/>
    <property type="match status" value="1"/>
</dbReference>
<organism evidence="1 2">
    <name type="scientific">Muntiacus muntjak</name>
    <name type="common">Barking deer</name>
    <name type="synonym">Indian muntjac</name>
    <dbReference type="NCBI Taxonomy" id="9888"/>
    <lineage>
        <taxon>Eukaryota</taxon>
        <taxon>Metazoa</taxon>
        <taxon>Chordata</taxon>
        <taxon>Craniata</taxon>
        <taxon>Vertebrata</taxon>
        <taxon>Euteleostomi</taxon>
        <taxon>Mammalia</taxon>
        <taxon>Eutheria</taxon>
        <taxon>Laurasiatheria</taxon>
        <taxon>Artiodactyla</taxon>
        <taxon>Ruminantia</taxon>
        <taxon>Pecora</taxon>
        <taxon>Cervidae</taxon>
        <taxon>Muntiacinae</taxon>
        <taxon>Muntiacus</taxon>
    </lineage>
</organism>
<protein>
    <submittedName>
        <fullName evidence="1">Uncharacterized protein</fullName>
    </submittedName>
</protein>